<proteinExistence type="predicted"/>
<feature type="domain" description="Aerobactin siderophore biosynthesis IucA/IucC-like C-terminal" evidence="1">
    <location>
        <begin position="62"/>
        <end position="198"/>
    </location>
</feature>
<reference evidence="3" key="2">
    <citation type="submission" date="2020-09" db="EMBL/GenBank/DDBJ databases">
        <authorList>
            <person name="Sun Q."/>
            <person name="Sedlacek I."/>
        </authorList>
    </citation>
    <scope>NUCLEOTIDE SEQUENCE</scope>
    <source>
        <strain evidence="3">CCM 7897</strain>
    </source>
</reference>
<dbReference type="PRINTS" id="PR01714">
    <property type="entry name" value="2FE2SRDCTASE"/>
</dbReference>
<dbReference type="InterPro" id="IPR024726">
    <property type="entry name" value="FhuF_C"/>
</dbReference>
<reference evidence="3" key="1">
    <citation type="journal article" date="2014" name="Int. J. Syst. Evol. Microbiol.">
        <title>Complete genome sequence of Corynebacterium casei LMG S-19264T (=DSM 44701T), isolated from a smear-ripened cheese.</title>
        <authorList>
            <consortium name="US DOE Joint Genome Institute (JGI-PGF)"/>
            <person name="Walter F."/>
            <person name="Albersmeier A."/>
            <person name="Kalinowski J."/>
            <person name="Ruckert C."/>
        </authorList>
    </citation>
    <scope>NUCLEOTIDE SEQUENCE</scope>
    <source>
        <strain evidence="3">CCM 7897</strain>
    </source>
</reference>
<evidence type="ECO:0000259" key="2">
    <source>
        <dbReference type="Pfam" id="PF11575"/>
    </source>
</evidence>
<keyword evidence="4" id="KW-1185">Reference proteome</keyword>
<comment type="caution">
    <text evidence="3">The sequence shown here is derived from an EMBL/GenBank/DDBJ whole genome shotgun (WGS) entry which is preliminary data.</text>
</comment>
<dbReference type="NCBIfam" id="TIGR03951">
    <property type="entry name" value="Fe_III_red_FhuF"/>
    <property type="match status" value="1"/>
</dbReference>
<dbReference type="Pfam" id="PF11575">
    <property type="entry name" value="FhuF_C"/>
    <property type="match status" value="1"/>
</dbReference>
<name>A0A917BWE4_9HYPH</name>
<evidence type="ECO:0000313" key="4">
    <source>
        <dbReference type="Proteomes" id="UP000606044"/>
    </source>
</evidence>
<dbReference type="EMBL" id="BMCT01000002">
    <property type="protein sequence ID" value="GGF58279.1"/>
    <property type="molecule type" value="Genomic_DNA"/>
</dbReference>
<protein>
    <submittedName>
        <fullName evidence="3">Siderophore-iron reductase FhuF</fullName>
    </submittedName>
</protein>
<evidence type="ECO:0000259" key="1">
    <source>
        <dbReference type="Pfam" id="PF06276"/>
    </source>
</evidence>
<dbReference type="GO" id="GO:0051537">
    <property type="term" value="F:2 iron, 2 sulfur cluster binding"/>
    <property type="evidence" value="ECO:0007669"/>
    <property type="project" value="InterPro"/>
</dbReference>
<dbReference type="Pfam" id="PF06276">
    <property type="entry name" value="FhuF"/>
    <property type="match status" value="1"/>
</dbReference>
<accession>A0A917BWE4</accession>
<dbReference type="RefSeq" id="WP_188577527.1">
    <property type="nucleotide sequence ID" value="NZ_BMCT01000002.1"/>
</dbReference>
<dbReference type="GO" id="GO:0003824">
    <property type="term" value="F:catalytic activity"/>
    <property type="evidence" value="ECO:0007669"/>
    <property type="project" value="UniProtKB-ARBA"/>
</dbReference>
<dbReference type="AlphaFoldDB" id="A0A917BWE4"/>
<dbReference type="Proteomes" id="UP000606044">
    <property type="component" value="Unassembled WGS sequence"/>
</dbReference>
<dbReference type="InterPro" id="IPR008090">
    <property type="entry name" value="Fe_iron_reduct"/>
</dbReference>
<gene>
    <name evidence="3" type="ORF">GCM10007301_17410</name>
</gene>
<feature type="domain" description="Ferric siderophore reductase C-terminal" evidence="2">
    <location>
        <begin position="205"/>
        <end position="225"/>
    </location>
</feature>
<sequence>MIPALAPLFTGPLAPYADALGLAPQDAGSEPATALLDPEMLNRRLDQFARRFTQPERRAVASLWAKHHFSNVLTPVIAANLMLGRDLPVALAETRLIADAGGATRTLILPHAGTPVSTGAERFRPLMEGHLRPLITAVAKTSGVGPKVLWSNFGNLFENIVHTATQMKLPAAQDGLALMAARRLPDGTANPLFEPIRRTAEGRTRRVCCVRYLMAELDYCTTCPLERP</sequence>
<dbReference type="InterPro" id="IPR022770">
    <property type="entry name" value="IucA/IucC-like_C"/>
</dbReference>
<evidence type="ECO:0000313" key="3">
    <source>
        <dbReference type="EMBL" id="GGF58279.1"/>
    </source>
</evidence>
<organism evidence="3 4">
    <name type="scientific">Azorhizobium oxalatiphilum</name>
    <dbReference type="NCBI Taxonomy" id="980631"/>
    <lineage>
        <taxon>Bacteria</taxon>
        <taxon>Pseudomonadati</taxon>
        <taxon>Pseudomonadota</taxon>
        <taxon>Alphaproteobacteria</taxon>
        <taxon>Hyphomicrobiales</taxon>
        <taxon>Xanthobacteraceae</taxon>
        <taxon>Azorhizobium</taxon>
    </lineage>
</organism>